<dbReference type="GO" id="GO:0005886">
    <property type="term" value="C:plasma membrane"/>
    <property type="evidence" value="ECO:0007669"/>
    <property type="project" value="UniProtKB-SubCell"/>
</dbReference>
<feature type="transmembrane region" description="Helical" evidence="9">
    <location>
        <begin position="497"/>
        <end position="517"/>
    </location>
</feature>
<accession>U2PYE9</accession>
<dbReference type="OrthoDB" id="9786339at2"/>
<evidence type="ECO:0000256" key="7">
    <source>
        <dbReference type="ARBA" id="ARBA00023136"/>
    </source>
</evidence>
<feature type="transmembrane region" description="Helical" evidence="9">
    <location>
        <begin position="38"/>
        <end position="57"/>
    </location>
</feature>
<feature type="transmembrane region" description="Helical" evidence="9">
    <location>
        <begin position="185"/>
        <end position="208"/>
    </location>
</feature>
<protein>
    <submittedName>
        <fullName evidence="10">Murein biosynthesis integral membrane protein MurJ</fullName>
    </submittedName>
</protein>
<feature type="region of interest" description="Disordered" evidence="8">
    <location>
        <begin position="1"/>
        <end position="27"/>
    </location>
</feature>
<keyword evidence="3 9" id="KW-0812">Transmembrane</keyword>
<dbReference type="InterPro" id="IPR051050">
    <property type="entry name" value="Lipid_II_flippase_MurJ/MviN"/>
</dbReference>
<dbReference type="InterPro" id="IPR004268">
    <property type="entry name" value="MurJ"/>
</dbReference>
<proteinExistence type="predicted"/>
<keyword evidence="5" id="KW-0573">Peptidoglycan synthesis</keyword>
<feature type="transmembrane region" description="Helical" evidence="9">
    <location>
        <begin position="264"/>
        <end position="286"/>
    </location>
</feature>
<evidence type="ECO:0000313" key="11">
    <source>
        <dbReference type="Proteomes" id="UP000017052"/>
    </source>
</evidence>
<evidence type="ECO:0000256" key="4">
    <source>
        <dbReference type="ARBA" id="ARBA00022960"/>
    </source>
</evidence>
<feature type="transmembrane region" description="Helical" evidence="9">
    <location>
        <begin position="220"/>
        <end position="243"/>
    </location>
</feature>
<dbReference type="PANTHER" id="PTHR47019">
    <property type="entry name" value="LIPID II FLIPPASE MURJ"/>
    <property type="match status" value="1"/>
</dbReference>
<feature type="transmembrane region" description="Helical" evidence="9">
    <location>
        <begin position="115"/>
        <end position="137"/>
    </location>
</feature>
<feature type="transmembrane region" description="Helical" evidence="9">
    <location>
        <begin position="455"/>
        <end position="476"/>
    </location>
</feature>
<sequence length="568" mass="61028">GPERSRGAARGRGSAVGRGLSQDELDERDRRNLGRNSVLMASGTLVSRVLGMVNAMLLVKVVGQTLAADAFRSANSLPNYILVLLSGGILNAVLLPQITKAMKRPDGGREFVDRLLTVTFALIAGVALLCTVGAEVLMRVFTRLQGPALHLAVEFAFLCMPQVLFYGVFAVFGNLLNARGSFGPYGWAPVLNNVVAISGELAFLRLWGQQADPSAWTGSMILVLAGTASLGILAQALVLVPVLARTGFRWRPRWGLRGYGFGQVGRFAGLTFLALCIAQGGGLFIMNVATGMIDRGPAGQYVAGYAAYQNANTLFQMPYSLIAFSILTALFPQLARAWQRRDEESGLDGMRELLHKGLTLPMVGIIPTSVVLIALARPVVRGIYWSLAPVEATATAWALVLMAASTVPYTIVTLQQQYCFATEQGGTNLWMQCLVTGLQVLFALAASFAPARVGVVTICAGMFVGNAALSIVFTGYARRQMEGLNLRGVLGLYARMLAASVVGGVPAYLVGSFIVWTMHDTLLAQYAADAVGVVVFSVFLLIGVRIFRVREFDAFLDSILRRLHLRRG</sequence>
<keyword evidence="11" id="KW-1185">Reference proteome</keyword>
<dbReference type="GO" id="GO:0015648">
    <property type="term" value="F:lipid-linked peptidoglycan transporter activity"/>
    <property type="evidence" value="ECO:0007669"/>
    <property type="project" value="TreeGrafter"/>
</dbReference>
<comment type="subcellular location">
    <subcellularLocation>
        <location evidence="1">Cell membrane</location>
        <topology evidence="1">Multi-pass membrane protein</topology>
    </subcellularLocation>
</comment>
<dbReference type="GO" id="GO:0034204">
    <property type="term" value="P:lipid translocation"/>
    <property type="evidence" value="ECO:0007669"/>
    <property type="project" value="TreeGrafter"/>
</dbReference>
<gene>
    <name evidence="10" type="ORF">HMPREF0682_0487</name>
</gene>
<keyword evidence="4" id="KW-0133">Cell shape</keyword>
<evidence type="ECO:0000256" key="9">
    <source>
        <dbReference type="SAM" id="Phobius"/>
    </source>
</evidence>
<name>U2PYE9_9ACTN</name>
<evidence type="ECO:0000256" key="8">
    <source>
        <dbReference type="SAM" id="MobiDB-lite"/>
    </source>
</evidence>
<feature type="compositionally biased region" description="Low complexity" evidence="8">
    <location>
        <begin position="11"/>
        <end position="20"/>
    </location>
</feature>
<evidence type="ECO:0000256" key="2">
    <source>
        <dbReference type="ARBA" id="ARBA00022475"/>
    </source>
</evidence>
<dbReference type="AlphaFoldDB" id="U2PYE9"/>
<dbReference type="PRINTS" id="PR01806">
    <property type="entry name" value="VIRFACTRMVIN"/>
</dbReference>
<keyword evidence="7 9" id="KW-0472">Membrane</keyword>
<evidence type="ECO:0000313" key="10">
    <source>
        <dbReference type="EMBL" id="ERK49116.1"/>
    </source>
</evidence>
<organism evidence="10 11">
    <name type="scientific">Propionibacterium acidifaciens F0233</name>
    <dbReference type="NCBI Taxonomy" id="553198"/>
    <lineage>
        <taxon>Bacteria</taxon>
        <taxon>Bacillati</taxon>
        <taxon>Actinomycetota</taxon>
        <taxon>Actinomycetes</taxon>
        <taxon>Propionibacteriales</taxon>
        <taxon>Propionibacteriaceae</taxon>
        <taxon>Propionibacterium</taxon>
    </lineage>
</organism>
<dbReference type="RefSeq" id="WP_021798915.1">
    <property type="nucleotide sequence ID" value="NZ_ACVN02000331.1"/>
</dbReference>
<feature type="transmembrane region" description="Helical" evidence="9">
    <location>
        <begin position="358"/>
        <end position="376"/>
    </location>
</feature>
<feature type="transmembrane region" description="Helical" evidence="9">
    <location>
        <begin position="319"/>
        <end position="338"/>
    </location>
</feature>
<reference evidence="10" key="1">
    <citation type="submission" date="2013-08" db="EMBL/GenBank/DDBJ databases">
        <authorList>
            <person name="Durkin A.S."/>
            <person name="Haft D.R."/>
            <person name="McCorrison J."/>
            <person name="Torralba M."/>
            <person name="Gillis M."/>
            <person name="Haft D.H."/>
            <person name="Methe B."/>
            <person name="Sutton G."/>
            <person name="Nelson K.E."/>
        </authorList>
    </citation>
    <scope>NUCLEOTIDE SEQUENCE [LARGE SCALE GENOMIC DNA]</scope>
    <source>
        <strain evidence="10">F0233</strain>
    </source>
</reference>
<dbReference type="Pfam" id="PF03023">
    <property type="entry name" value="MurJ"/>
    <property type="match status" value="1"/>
</dbReference>
<feature type="transmembrane region" description="Helical" evidence="9">
    <location>
        <begin position="427"/>
        <end position="449"/>
    </location>
</feature>
<dbReference type="EMBL" id="ACVN02000331">
    <property type="protein sequence ID" value="ERK49116.1"/>
    <property type="molecule type" value="Genomic_DNA"/>
</dbReference>
<feature type="transmembrane region" description="Helical" evidence="9">
    <location>
        <begin position="523"/>
        <end position="544"/>
    </location>
</feature>
<feature type="transmembrane region" description="Helical" evidence="9">
    <location>
        <begin position="396"/>
        <end position="415"/>
    </location>
</feature>
<evidence type="ECO:0000256" key="3">
    <source>
        <dbReference type="ARBA" id="ARBA00022692"/>
    </source>
</evidence>
<keyword evidence="6 9" id="KW-1133">Transmembrane helix</keyword>
<keyword evidence="2" id="KW-1003">Cell membrane</keyword>
<dbReference type="PANTHER" id="PTHR47019:SF1">
    <property type="entry name" value="LIPID II FLIPPASE MURJ"/>
    <property type="match status" value="1"/>
</dbReference>
<feature type="transmembrane region" description="Helical" evidence="9">
    <location>
        <begin position="149"/>
        <end position="173"/>
    </location>
</feature>
<evidence type="ECO:0000256" key="1">
    <source>
        <dbReference type="ARBA" id="ARBA00004651"/>
    </source>
</evidence>
<feature type="non-terminal residue" evidence="10">
    <location>
        <position position="1"/>
    </location>
</feature>
<evidence type="ECO:0000256" key="6">
    <source>
        <dbReference type="ARBA" id="ARBA00022989"/>
    </source>
</evidence>
<dbReference type="GO" id="GO:0008360">
    <property type="term" value="P:regulation of cell shape"/>
    <property type="evidence" value="ECO:0007669"/>
    <property type="project" value="UniProtKB-KW"/>
</dbReference>
<evidence type="ECO:0000256" key="5">
    <source>
        <dbReference type="ARBA" id="ARBA00022984"/>
    </source>
</evidence>
<comment type="caution">
    <text evidence="10">The sequence shown here is derived from an EMBL/GenBank/DDBJ whole genome shotgun (WGS) entry which is preliminary data.</text>
</comment>
<dbReference type="Proteomes" id="UP000017052">
    <property type="component" value="Unassembled WGS sequence"/>
</dbReference>
<dbReference type="GO" id="GO:0009252">
    <property type="term" value="P:peptidoglycan biosynthetic process"/>
    <property type="evidence" value="ECO:0007669"/>
    <property type="project" value="UniProtKB-KW"/>
</dbReference>
<feature type="transmembrane region" description="Helical" evidence="9">
    <location>
        <begin position="77"/>
        <end position="95"/>
    </location>
</feature>